<dbReference type="OrthoDB" id="649277at2759"/>
<accession>A0A9Q0K7C3</accession>
<evidence type="ECO:0000313" key="2">
    <source>
        <dbReference type="EMBL" id="KAJ4965227.1"/>
    </source>
</evidence>
<dbReference type="EMBL" id="JAMYWD010000007">
    <property type="protein sequence ID" value="KAJ4965227.1"/>
    <property type="molecule type" value="Genomic_DNA"/>
</dbReference>
<dbReference type="PANTHER" id="PTHR36062">
    <property type="entry name" value="OS01G0687300 PROTEIN"/>
    <property type="match status" value="1"/>
</dbReference>
<evidence type="ECO:0008006" key="4">
    <source>
        <dbReference type="Google" id="ProtNLM"/>
    </source>
</evidence>
<organism evidence="2 3">
    <name type="scientific">Protea cynaroides</name>
    <dbReference type="NCBI Taxonomy" id="273540"/>
    <lineage>
        <taxon>Eukaryota</taxon>
        <taxon>Viridiplantae</taxon>
        <taxon>Streptophyta</taxon>
        <taxon>Embryophyta</taxon>
        <taxon>Tracheophyta</taxon>
        <taxon>Spermatophyta</taxon>
        <taxon>Magnoliopsida</taxon>
        <taxon>Proteales</taxon>
        <taxon>Proteaceae</taxon>
        <taxon>Protea</taxon>
    </lineage>
</organism>
<dbReference type="AlphaFoldDB" id="A0A9Q0K7C3"/>
<sequence>MPDCVDADARPEVSMHASHHSVWMAHWMRTNSESTSVVYNQFSFDDDKKKDDHENKQAPVLVQADEPRKDTRLDVVNARPSNFSKHNSAWRCPGDLRINSDGPLSSKDGAVTETERVKMRNEALSMKSLNLGNVRKWQSNFDERKKSILNSKKDLSFNGRHLPISQIEDRPEFGTTSLQENEAHFSSRMLALAPAGVKCLSRARHPAEGVSQQSGDLVKPSDSPEMKSFHVSRTFQDNHAASTSNFLLCKFETQGLPPQSSKRRNRENNFLTSNDCITKLCFSTTEQKDHHYHAYSTRLVHDEKMNDRLTARYSGSPPVEQNGESWKLPDPSTSGVKFPTFVGEQSKRCNFPGSGFLPSYSCLPAVAKSEELNCDSRSLHQMPKCPVHDGETLRVCTTVDSVEALPVSCPKISQATHHFLMTKKTDVNLSEGYKMLGESIVSTELKENAFNELPTLLPDFGSEGLKNELSAETDAMDFDAPQARNFLPGAASYLSNKDVCQKPAKPRVTMASSSKKFESGKAEADLPDMKQEPPASPEGGGMDDRELSLSRTESLEVEHLLPLAEQPDNLTFSPHRDNSHCLEPDSRWVKRLKLSVSDSLPHGTNYLKVGDSSTSENLNKLSKITDYRSSSSQDMVGNYFGKRQMDNKTMALPRNGESTSVDLEKECLDLTYSWVHRWCHNKAAAQLVKSRINLVCEPRSSKAALSEFERKQFPSIGAMALMGKAMNGFRTCEFRKRGSFVVWNTEGF</sequence>
<feature type="region of interest" description="Disordered" evidence="1">
    <location>
        <begin position="503"/>
        <end position="553"/>
    </location>
</feature>
<dbReference type="GO" id="GO:0010099">
    <property type="term" value="P:regulation of photomorphogenesis"/>
    <property type="evidence" value="ECO:0007669"/>
    <property type="project" value="InterPro"/>
</dbReference>
<feature type="compositionally biased region" description="Basic and acidic residues" evidence="1">
    <location>
        <begin position="542"/>
        <end position="553"/>
    </location>
</feature>
<evidence type="ECO:0000256" key="1">
    <source>
        <dbReference type="SAM" id="MobiDB-lite"/>
    </source>
</evidence>
<dbReference type="Proteomes" id="UP001141806">
    <property type="component" value="Unassembled WGS sequence"/>
</dbReference>
<name>A0A9Q0K7C3_9MAGN</name>
<dbReference type="PANTHER" id="PTHR36062:SF1">
    <property type="entry name" value="OS01G0687300 PROTEIN"/>
    <property type="match status" value="1"/>
</dbReference>
<keyword evidence="3" id="KW-1185">Reference proteome</keyword>
<evidence type="ECO:0000313" key="3">
    <source>
        <dbReference type="Proteomes" id="UP001141806"/>
    </source>
</evidence>
<gene>
    <name evidence="2" type="ORF">NE237_017076</name>
</gene>
<protein>
    <recommendedName>
        <fullName evidence="4">F-box protein</fullName>
    </recommendedName>
</protein>
<feature type="compositionally biased region" description="Basic and acidic residues" evidence="1">
    <location>
        <begin position="515"/>
        <end position="531"/>
    </location>
</feature>
<reference evidence="2" key="1">
    <citation type="journal article" date="2023" name="Plant J.">
        <title>The genome of the king protea, Protea cynaroides.</title>
        <authorList>
            <person name="Chang J."/>
            <person name="Duong T.A."/>
            <person name="Schoeman C."/>
            <person name="Ma X."/>
            <person name="Roodt D."/>
            <person name="Barker N."/>
            <person name="Li Z."/>
            <person name="Van de Peer Y."/>
            <person name="Mizrachi E."/>
        </authorList>
    </citation>
    <scope>NUCLEOTIDE SEQUENCE</scope>
    <source>
        <tissue evidence="2">Young leaves</tissue>
    </source>
</reference>
<dbReference type="InterPro" id="IPR037476">
    <property type="entry name" value="PCH1"/>
</dbReference>
<proteinExistence type="predicted"/>
<comment type="caution">
    <text evidence="2">The sequence shown here is derived from an EMBL/GenBank/DDBJ whole genome shotgun (WGS) entry which is preliminary data.</text>
</comment>